<accession>A0A1Y1M9C9</accession>
<evidence type="ECO:0000313" key="1">
    <source>
        <dbReference type="EMBL" id="JAV81618.1"/>
    </source>
</evidence>
<dbReference type="AlphaFoldDB" id="A0A1Y1M9C9"/>
<organism evidence="1">
    <name type="scientific">Photinus pyralis</name>
    <name type="common">Common eastern firefly</name>
    <name type="synonym">Lampyris pyralis</name>
    <dbReference type="NCBI Taxonomy" id="7054"/>
    <lineage>
        <taxon>Eukaryota</taxon>
        <taxon>Metazoa</taxon>
        <taxon>Ecdysozoa</taxon>
        <taxon>Arthropoda</taxon>
        <taxon>Hexapoda</taxon>
        <taxon>Insecta</taxon>
        <taxon>Pterygota</taxon>
        <taxon>Neoptera</taxon>
        <taxon>Endopterygota</taxon>
        <taxon>Coleoptera</taxon>
        <taxon>Polyphaga</taxon>
        <taxon>Elateriformia</taxon>
        <taxon>Elateroidea</taxon>
        <taxon>Lampyridae</taxon>
        <taxon>Lampyrinae</taxon>
        <taxon>Photinus</taxon>
    </lineage>
</organism>
<protein>
    <submittedName>
        <fullName evidence="1">Uncharacterized protein</fullName>
    </submittedName>
</protein>
<dbReference type="EMBL" id="GEZM01038517">
    <property type="protein sequence ID" value="JAV81618.1"/>
    <property type="molecule type" value="Transcribed_RNA"/>
</dbReference>
<name>A0A1Y1M9C9_PHOPY</name>
<sequence length="106" mass="12043">MCLIRNLEFITRDLVVVEAPMSTGVAKIVCAFRILSGENEAAVQFRHQKYGGWSLTAYSHHFYRGNTNTNHMEMRRTKEIPKQGNDSHARSQDEVAEITDNFLNGA</sequence>
<reference evidence="1" key="1">
    <citation type="journal article" date="2016" name="Sci. Rep.">
        <title>Molecular characterization of firefly nuptial gifts: a multi-omics approach sheds light on postcopulatory sexual selection.</title>
        <authorList>
            <person name="Al-Wathiqui N."/>
            <person name="Fallon T.R."/>
            <person name="South A."/>
            <person name="Weng J.K."/>
            <person name="Lewis S.M."/>
        </authorList>
    </citation>
    <scope>NUCLEOTIDE SEQUENCE</scope>
</reference>
<proteinExistence type="predicted"/>